<comment type="caution">
    <text evidence="1">The sequence shown here is derived from an EMBL/GenBank/DDBJ whole genome shotgun (WGS) entry which is preliminary data.</text>
</comment>
<keyword evidence="2" id="KW-1185">Reference proteome</keyword>
<dbReference type="EMBL" id="QKTW01000006">
    <property type="protein sequence ID" value="PZF74274.1"/>
    <property type="molecule type" value="Genomic_DNA"/>
</dbReference>
<dbReference type="Proteomes" id="UP000248745">
    <property type="component" value="Unassembled WGS sequence"/>
</dbReference>
<sequence length="267" mass="29752">MVRKLQFALIFLGGTLLTSACKYVHRPPANTAATIKGHWVNSTLIQQIKDSGATPKTDLDWLYAEMIFDGKDSVSVDNGFETPYKLHYAHLQQNRYRIRYAAERKDLDIYFAVDSAKITITDSSGKNKVPLHFTQVNTDTSLKPAFPQAANAAIIAGNYIVYKNDKATTEKISFSADGTINGSQDFVGYALCYSGDCLEESADITQTTLLYLKSGPEKLLKGAPDTDIYIWKKDYKNKRLSIYQLAPSNPDIQGARKTMGKILELGW</sequence>
<evidence type="ECO:0000313" key="1">
    <source>
        <dbReference type="EMBL" id="PZF74274.1"/>
    </source>
</evidence>
<evidence type="ECO:0008006" key="3">
    <source>
        <dbReference type="Google" id="ProtNLM"/>
    </source>
</evidence>
<reference evidence="1 2" key="1">
    <citation type="submission" date="2018-06" db="EMBL/GenBank/DDBJ databases">
        <title>Mucibacter soli gen. nov., sp. nov., a new member of the family Chitinophagaceae producing mucin.</title>
        <authorList>
            <person name="Kim M.-K."/>
            <person name="Park S."/>
            <person name="Kim T.-S."/>
            <person name="Joung Y."/>
            <person name="Han J.-H."/>
            <person name="Kim S.B."/>
        </authorList>
    </citation>
    <scope>NUCLEOTIDE SEQUENCE [LARGE SCALE GENOMIC DNA]</scope>
    <source>
        <strain evidence="1 2">R1-15</strain>
    </source>
</reference>
<dbReference type="RefSeq" id="WP_110997690.1">
    <property type="nucleotide sequence ID" value="NZ_QKTW01000006.1"/>
</dbReference>
<accession>A0A2W2B1Y3</accession>
<evidence type="ECO:0000313" key="2">
    <source>
        <dbReference type="Proteomes" id="UP000248745"/>
    </source>
</evidence>
<gene>
    <name evidence="1" type="ORF">DN068_04505</name>
</gene>
<dbReference type="PROSITE" id="PS51257">
    <property type="entry name" value="PROKAR_LIPOPROTEIN"/>
    <property type="match status" value="1"/>
</dbReference>
<dbReference type="OrthoDB" id="935936at2"/>
<proteinExistence type="predicted"/>
<organism evidence="1 2">
    <name type="scientific">Taibaiella soli</name>
    <dbReference type="NCBI Taxonomy" id="1649169"/>
    <lineage>
        <taxon>Bacteria</taxon>
        <taxon>Pseudomonadati</taxon>
        <taxon>Bacteroidota</taxon>
        <taxon>Chitinophagia</taxon>
        <taxon>Chitinophagales</taxon>
        <taxon>Chitinophagaceae</taxon>
        <taxon>Taibaiella</taxon>
    </lineage>
</organism>
<name>A0A2W2B1Y3_9BACT</name>
<dbReference type="AlphaFoldDB" id="A0A2W2B1Y3"/>
<protein>
    <recommendedName>
        <fullName evidence="3">Lipoprotein</fullName>
    </recommendedName>
</protein>